<dbReference type="AlphaFoldDB" id="A0A2H9VR71"/>
<dbReference type="PANTHER" id="PTHR13136">
    <property type="entry name" value="TESTIS DEVELOPMENT PROTEIN PRTD"/>
    <property type="match status" value="1"/>
</dbReference>
<dbReference type="InterPro" id="IPR029058">
    <property type="entry name" value="AB_hydrolase_fold"/>
</dbReference>
<dbReference type="PANTHER" id="PTHR13136:SF11">
    <property type="entry name" value="TESTIS-EXPRESSED PROTEIN 30"/>
    <property type="match status" value="1"/>
</dbReference>
<sequence length="224" mass="25689">MNGKTALIIIERSNAREDYELILKITSELTGLFDHIFSLNVGLPNHEVLLFDNLSRRSKLFFLLRRPLAWPSYIKGIGKSEFDKRCIQLIRQVKLLQKKGFKIILLGRSAGARIATMLADQLCIEKVICMGYPFKNPHQPDEPIRYMHLKELQTPTLILQGINDVYGGLGVHHNYSLSNTIKLDYVNTNHNFNLNQKEMEKVVLHIVSFVADKIDLKKEASVFV</sequence>
<evidence type="ECO:0000313" key="2">
    <source>
        <dbReference type="EMBL" id="PJJ83327.1"/>
    </source>
</evidence>
<name>A0A2H9VR71_9SPHI</name>
<gene>
    <name evidence="2" type="ORF">CLV57_0307</name>
</gene>
<keyword evidence="3" id="KW-1185">Reference proteome</keyword>
<dbReference type="OrthoDB" id="652634at2"/>
<dbReference type="Proteomes" id="UP000242687">
    <property type="component" value="Unassembled WGS sequence"/>
</dbReference>
<accession>A0A2H9VR71</accession>
<organism evidence="2 3">
    <name type="scientific">Mucilaginibacter auburnensis</name>
    <dbReference type="NCBI Taxonomy" id="1457233"/>
    <lineage>
        <taxon>Bacteria</taxon>
        <taxon>Pseudomonadati</taxon>
        <taxon>Bacteroidota</taxon>
        <taxon>Sphingobacteriia</taxon>
        <taxon>Sphingobacteriales</taxon>
        <taxon>Sphingobacteriaceae</taxon>
        <taxon>Mucilaginibacter</taxon>
    </lineage>
</organism>
<evidence type="ECO:0000313" key="3">
    <source>
        <dbReference type="Proteomes" id="UP000242687"/>
    </source>
</evidence>
<feature type="domain" description="KANL3/Tex30 alpha/beta hydrolase-like" evidence="1">
    <location>
        <begin position="89"/>
        <end position="199"/>
    </location>
</feature>
<reference evidence="2 3" key="1">
    <citation type="submission" date="2017-11" db="EMBL/GenBank/DDBJ databases">
        <title>Genomic Encyclopedia of Archaeal and Bacterial Type Strains, Phase II (KMG-II): From Individual Species to Whole Genera.</title>
        <authorList>
            <person name="Goeker M."/>
        </authorList>
    </citation>
    <scope>NUCLEOTIDE SEQUENCE [LARGE SCALE GENOMIC DNA]</scope>
    <source>
        <strain evidence="2 3">DSM 28175</strain>
    </source>
</reference>
<dbReference type="RefSeq" id="WP_100339603.1">
    <property type="nucleotide sequence ID" value="NZ_PGFJ01000001.1"/>
</dbReference>
<evidence type="ECO:0000259" key="1">
    <source>
        <dbReference type="Pfam" id="PF20408"/>
    </source>
</evidence>
<dbReference type="EMBL" id="PGFJ01000001">
    <property type="protein sequence ID" value="PJJ83327.1"/>
    <property type="molecule type" value="Genomic_DNA"/>
</dbReference>
<dbReference type="SUPFAM" id="SSF53474">
    <property type="entry name" value="alpha/beta-Hydrolases"/>
    <property type="match status" value="1"/>
</dbReference>
<comment type="caution">
    <text evidence="2">The sequence shown here is derived from an EMBL/GenBank/DDBJ whole genome shotgun (WGS) entry which is preliminary data.</text>
</comment>
<protein>
    <recommendedName>
        <fullName evidence="1">KANL3/Tex30 alpha/beta hydrolase-like domain-containing protein</fullName>
    </recommendedName>
</protein>
<proteinExistence type="predicted"/>
<dbReference type="InterPro" id="IPR046879">
    <property type="entry name" value="KANL3/Tex30_Abhydrolase"/>
</dbReference>
<dbReference type="Gene3D" id="3.40.50.1820">
    <property type="entry name" value="alpha/beta hydrolase"/>
    <property type="match status" value="1"/>
</dbReference>
<dbReference type="Pfam" id="PF20408">
    <property type="entry name" value="Abhydrolase_11"/>
    <property type="match status" value="1"/>
</dbReference>
<dbReference type="InterPro" id="IPR026555">
    <property type="entry name" value="NSL3/Tex30"/>
</dbReference>